<protein>
    <submittedName>
        <fullName evidence="1">Uncharacterized protein</fullName>
    </submittedName>
</protein>
<sequence>MFSAIQRCSWLTALRGVLPGKYCCARSLR</sequence>
<dbReference type="EMBL" id="BK015658">
    <property type="protein sequence ID" value="DAE18578.1"/>
    <property type="molecule type" value="Genomic_DNA"/>
</dbReference>
<evidence type="ECO:0000313" key="1">
    <source>
        <dbReference type="EMBL" id="DAE18578.1"/>
    </source>
</evidence>
<name>A0A8S5QHV9_9CAUD</name>
<accession>A0A8S5QHV9</accession>
<proteinExistence type="predicted"/>
<reference evidence="1" key="1">
    <citation type="journal article" date="2021" name="Proc. Natl. Acad. Sci. U.S.A.">
        <title>A Catalog of Tens of Thousands of Viruses from Human Metagenomes Reveals Hidden Associations with Chronic Diseases.</title>
        <authorList>
            <person name="Tisza M.J."/>
            <person name="Buck C.B."/>
        </authorList>
    </citation>
    <scope>NUCLEOTIDE SEQUENCE</scope>
    <source>
        <strain evidence="1">Ctxym25</strain>
    </source>
</reference>
<organism evidence="1">
    <name type="scientific">Myoviridae sp. ctxym25</name>
    <dbReference type="NCBI Taxonomy" id="2825210"/>
    <lineage>
        <taxon>Viruses</taxon>
        <taxon>Duplodnaviria</taxon>
        <taxon>Heunggongvirae</taxon>
        <taxon>Uroviricota</taxon>
        <taxon>Caudoviricetes</taxon>
    </lineage>
</organism>